<organism evidence="5">
    <name type="scientific">Phallusia mammillata</name>
    <dbReference type="NCBI Taxonomy" id="59560"/>
    <lineage>
        <taxon>Eukaryota</taxon>
        <taxon>Metazoa</taxon>
        <taxon>Chordata</taxon>
        <taxon>Tunicata</taxon>
        <taxon>Ascidiacea</taxon>
        <taxon>Phlebobranchia</taxon>
        <taxon>Ascidiidae</taxon>
        <taxon>Phallusia</taxon>
    </lineage>
</organism>
<proteinExistence type="evidence at transcript level"/>
<keyword evidence="2" id="KW-1015">Disulfide bond</keyword>
<keyword evidence="3" id="KW-0472">Membrane</keyword>
<dbReference type="PANTHER" id="PTHR14002:SF59">
    <property type="entry name" value="CUB AND ZONA PELLUCIDA-LIKE DOMAIN-CONTAINING PROTEIN 1-RELATED"/>
    <property type="match status" value="1"/>
</dbReference>
<dbReference type="InterPro" id="IPR042235">
    <property type="entry name" value="ZP-C_dom"/>
</dbReference>
<dbReference type="Gene3D" id="2.60.40.3210">
    <property type="entry name" value="Zona pellucida, ZP-N domain"/>
    <property type="match status" value="1"/>
</dbReference>
<dbReference type="Gene3D" id="2.60.40.4100">
    <property type="entry name" value="Zona pellucida, ZP-C domain"/>
    <property type="match status" value="1"/>
</dbReference>
<evidence type="ECO:0000256" key="2">
    <source>
        <dbReference type="ARBA" id="ARBA00023157"/>
    </source>
</evidence>
<name>A0A6F9DI95_9ASCI</name>
<dbReference type="Pfam" id="PF00100">
    <property type="entry name" value="Zona_pellucida"/>
    <property type="match status" value="1"/>
</dbReference>
<accession>A0A6F9DI95</accession>
<sequence>MSLMYRLYLRLQLLYRRYEGRCWVSGLFNHGCVWSLQFMVLMGTRSDTDKPNSSPESGSHPIVRVQRGCPTAIKIPVTDDDDDRTVCRFGNSFEECGDMCFDYVHFSLQQNPCQLTYTGGGSNTTVSVVLIIEDYPKQDISISNGDSSLSLSSNDVLSYVPLQFLVKIYESLEPCTAKPEFVGDTAPANQEISAVIGSQFRTSVFAKPSTNSHNVTDITFIFPFGSEKAKLEELDDKIFRMNVSWTPTPEQSGRSLFCFTAKDSAGLSSAQRCITLMVAGATSACSIGNGGCSDICSASDSTYYCSCSRDCWQLSSDGRTCKPNLEIECESNRMNVLVEKCAAEQRTVTISQIPEGEVEENCVVTTDDVNHQFSFSFGECQTTITEDFWTITYHNEIRLWGDTSRDGETQNPNSPITRGAWFYVPVSCEFSKFGNLTASFQPVDRQINLVHVPQMGSFSFLMEFYPNDTFEQAIGPYDPLTFTVNSDIFFSLRAVGGDAEVELFTVDCIATPNTGSDTEYFMIQNGCILDSTMEEHESPSQSENRFSIKAFRFRESFPNQTGPTVVNIQCFVVVCNGQTDVTRCSQGCLTENRKRRSLGASRQKLVIRNKRQLFDDDDGNIPTISPNVSESTVLEVTRSGDIQIFVEVNPTTDPSLDPLHTSVSMLVIVSACVGGIAFLLLISVIVIIAYHNKYIQPRNSVLPIDQKDGIAFVQDIYLSKMNLNYQNAPVVSVNDAMNEFVWARRVINGPPPHLIEMSTCKNGW</sequence>
<evidence type="ECO:0000259" key="4">
    <source>
        <dbReference type="PROSITE" id="PS51034"/>
    </source>
</evidence>
<keyword evidence="3" id="KW-0812">Transmembrane</keyword>
<reference evidence="5" key="1">
    <citation type="submission" date="2020-04" db="EMBL/GenBank/DDBJ databases">
        <authorList>
            <person name="Neveu A P."/>
        </authorList>
    </citation>
    <scope>NUCLEOTIDE SEQUENCE</scope>
    <source>
        <tissue evidence="5">Whole embryo</tissue>
    </source>
</reference>
<dbReference type="InterPro" id="IPR055355">
    <property type="entry name" value="ZP-C"/>
</dbReference>
<evidence type="ECO:0000256" key="3">
    <source>
        <dbReference type="SAM" id="Phobius"/>
    </source>
</evidence>
<gene>
    <name evidence="5" type="primary">LOC100180926</name>
</gene>
<dbReference type="EMBL" id="LR786763">
    <property type="protein sequence ID" value="CAB3262625.1"/>
    <property type="molecule type" value="mRNA"/>
</dbReference>
<dbReference type="PANTHER" id="PTHR14002">
    <property type="entry name" value="ENDOGLIN/TGF-BETA RECEPTOR TYPE III"/>
    <property type="match status" value="1"/>
</dbReference>
<dbReference type="InterPro" id="IPR001507">
    <property type="entry name" value="ZP_dom"/>
</dbReference>
<dbReference type="PROSITE" id="PS51034">
    <property type="entry name" value="ZP_2"/>
    <property type="match status" value="1"/>
</dbReference>
<keyword evidence="1" id="KW-0732">Signal</keyword>
<dbReference type="AlphaFoldDB" id="A0A6F9DI95"/>
<dbReference type="Gene3D" id="2.10.25.10">
    <property type="entry name" value="Laminin"/>
    <property type="match status" value="1"/>
</dbReference>
<feature type="transmembrane region" description="Helical" evidence="3">
    <location>
        <begin position="665"/>
        <end position="690"/>
    </location>
</feature>
<evidence type="ECO:0000313" key="5">
    <source>
        <dbReference type="EMBL" id="CAB3262625.1"/>
    </source>
</evidence>
<evidence type="ECO:0000256" key="1">
    <source>
        <dbReference type="ARBA" id="ARBA00022729"/>
    </source>
</evidence>
<dbReference type="SMART" id="SM00241">
    <property type="entry name" value="ZP"/>
    <property type="match status" value="1"/>
</dbReference>
<protein>
    <submittedName>
        <fullName evidence="5">Uncharacterized protein LOC100180926</fullName>
    </submittedName>
</protein>
<keyword evidence="3" id="KW-1133">Transmembrane helix</keyword>
<feature type="domain" description="ZP" evidence="4">
    <location>
        <begin position="328"/>
        <end position="591"/>
    </location>
</feature>